<dbReference type="InterPro" id="IPR010520">
    <property type="entry name" value="FrsA-like"/>
</dbReference>
<organism evidence="2 3">
    <name type="scientific">Polynucleobacter kasalickyi</name>
    <dbReference type="NCBI Taxonomy" id="1938817"/>
    <lineage>
        <taxon>Bacteria</taxon>
        <taxon>Pseudomonadati</taxon>
        <taxon>Pseudomonadota</taxon>
        <taxon>Betaproteobacteria</taxon>
        <taxon>Burkholderiales</taxon>
        <taxon>Burkholderiaceae</taxon>
        <taxon>Polynucleobacter</taxon>
    </lineage>
</organism>
<keyword evidence="1" id="KW-0378">Hydrolase</keyword>
<gene>
    <name evidence="2" type="ORF">SAMN06296008_101196</name>
</gene>
<dbReference type="EMBL" id="FWXJ01000001">
    <property type="protein sequence ID" value="SMC30466.1"/>
    <property type="molecule type" value="Genomic_DNA"/>
</dbReference>
<dbReference type="PANTHER" id="PTHR22946:SF12">
    <property type="entry name" value="CONIDIAL PIGMENT BIOSYNTHESIS PROTEIN AYG1 (AFU_ORTHOLOGUE AFUA_2G17550)"/>
    <property type="match status" value="1"/>
</dbReference>
<evidence type="ECO:0000256" key="1">
    <source>
        <dbReference type="ARBA" id="ARBA00022801"/>
    </source>
</evidence>
<evidence type="ECO:0000313" key="2">
    <source>
        <dbReference type="EMBL" id="SMC30466.1"/>
    </source>
</evidence>
<keyword evidence="3" id="KW-1185">Reference proteome</keyword>
<reference evidence="2 3" key="1">
    <citation type="submission" date="2017-04" db="EMBL/GenBank/DDBJ databases">
        <authorList>
            <person name="Afonso C.L."/>
            <person name="Miller P.J."/>
            <person name="Scott M.A."/>
            <person name="Spackman E."/>
            <person name="Goraichik I."/>
            <person name="Dimitrov K.M."/>
            <person name="Suarez D.L."/>
            <person name="Swayne D.E."/>
        </authorList>
    </citation>
    <scope>NUCLEOTIDE SEQUENCE [LARGE SCALE GENOMIC DNA]</scope>
    <source>
        <strain evidence="2 3">VK13</strain>
    </source>
</reference>
<name>A0A1W1Y2U0_9BURK</name>
<dbReference type="PANTHER" id="PTHR22946">
    <property type="entry name" value="DIENELACTONE HYDROLASE DOMAIN-CONTAINING PROTEIN-RELATED"/>
    <property type="match status" value="1"/>
</dbReference>
<dbReference type="Proteomes" id="UP000192708">
    <property type="component" value="Unassembled WGS sequence"/>
</dbReference>
<proteinExistence type="predicted"/>
<dbReference type="AlphaFoldDB" id="A0A1W1Y2U0"/>
<dbReference type="GO" id="GO:0016787">
    <property type="term" value="F:hydrolase activity"/>
    <property type="evidence" value="ECO:0007669"/>
    <property type="project" value="UniProtKB-KW"/>
</dbReference>
<dbReference type="Pfam" id="PF06500">
    <property type="entry name" value="FrsA-like"/>
    <property type="match status" value="1"/>
</dbReference>
<protein>
    <recommendedName>
        <fullName evidence="4">Alpha/beta hydrolase</fullName>
    </recommendedName>
</protein>
<accession>A0A1W1Y2U0</accession>
<dbReference type="InterPro" id="IPR029058">
    <property type="entry name" value="AB_hydrolase_fold"/>
</dbReference>
<dbReference type="InterPro" id="IPR050261">
    <property type="entry name" value="FrsA_esterase"/>
</dbReference>
<evidence type="ECO:0008006" key="4">
    <source>
        <dbReference type="Google" id="ProtNLM"/>
    </source>
</evidence>
<dbReference type="STRING" id="1938817.SAMN06296008_101196"/>
<sequence length="409" mass="45778">METTVSKFLIKYLMIALVGFSIQASAQVKDRNIEEIKQESLHRAENGGAYPLINLELSDVKEALALIKTRNPDEWAAAWSQVAEKYMQQAKSASSKEQAGVLYKKAWRLYFFGQWPAPTSQGKEVAYQKALDAYLKYAQTFDIPLEVVKIPFEGKQIVGYLRLPKGANPNQKVPMVFAVSGLDSRKETVADSYSQILQHGVGIFVVDGPGTGQAPIKVSPTAERMFSAALDYLQTRPEVDQKRIIFSGVSFGAYWATKMGILEKDRLLGSVAQSPPVHQTFDAKFVEKKLSTPEYLFDYLPASINVYEGVTNLEQLLAYVPKMSLKDQNLLQRPTTQMLILAGANDTQVPLDDVKRLMEAGDVPKDFWINPKGGHLGREVKGWTDANIFSKVIIPWELRLLEQSGWKKP</sequence>
<dbReference type="Gene3D" id="3.40.50.1820">
    <property type="entry name" value="alpha/beta hydrolase"/>
    <property type="match status" value="1"/>
</dbReference>
<dbReference type="SUPFAM" id="SSF53474">
    <property type="entry name" value="alpha/beta-Hydrolases"/>
    <property type="match status" value="1"/>
</dbReference>
<evidence type="ECO:0000313" key="3">
    <source>
        <dbReference type="Proteomes" id="UP000192708"/>
    </source>
</evidence>